<dbReference type="EMBL" id="BSSU01000009">
    <property type="protein sequence ID" value="GLX82584.1"/>
    <property type="molecule type" value="Genomic_DNA"/>
</dbReference>
<keyword evidence="2" id="KW-1185">Reference proteome</keyword>
<dbReference type="Proteomes" id="UP001157133">
    <property type="component" value="Unassembled WGS sequence"/>
</dbReference>
<evidence type="ECO:0008006" key="3">
    <source>
        <dbReference type="Google" id="ProtNLM"/>
    </source>
</evidence>
<evidence type="ECO:0000313" key="1">
    <source>
        <dbReference type="EMBL" id="GLX82584.1"/>
    </source>
</evidence>
<evidence type="ECO:0000313" key="2">
    <source>
        <dbReference type="Proteomes" id="UP001157133"/>
    </source>
</evidence>
<protein>
    <recommendedName>
        <fullName evidence="3">IS3 family transposase</fullName>
    </recommendedName>
</protein>
<comment type="caution">
    <text evidence="1">The sequence shown here is derived from an EMBL/GenBank/DDBJ whole genome shotgun (WGS) entry which is preliminary data.</text>
</comment>
<organism evidence="1 2">
    <name type="scientific">Thalassotalea eurytherma</name>
    <dbReference type="NCBI Taxonomy" id="1144278"/>
    <lineage>
        <taxon>Bacteria</taxon>
        <taxon>Pseudomonadati</taxon>
        <taxon>Pseudomonadota</taxon>
        <taxon>Gammaproteobacteria</taxon>
        <taxon>Alteromonadales</taxon>
        <taxon>Colwelliaceae</taxon>
        <taxon>Thalassotalea</taxon>
    </lineage>
</organism>
<accession>A0ABQ6H4Y9</accession>
<sequence>MCIAGTQAQVGYTKRKGHYGKKPSVVAGNQLKRQFDVVQPNQAWVSEYT</sequence>
<reference evidence="1 2" key="1">
    <citation type="submission" date="2023-03" db="EMBL/GenBank/DDBJ databases">
        <title>Draft genome sequence of Thalassotalea eurytherma JCM 18482T.</title>
        <authorList>
            <person name="Sawabe T."/>
        </authorList>
    </citation>
    <scope>NUCLEOTIDE SEQUENCE [LARGE SCALE GENOMIC DNA]</scope>
    <source>
        <strain evidence="1 2">JCM 18482</strain>
    </source>
</reference>
<gene>
    <name evidence="1" type="ORF">theurythT_20360</name>
</gene>
<name>A0ABQ6H4Y9_9GAMM</name>
<proteinExistence type="predicted"/>